<dbReference type="OrthoDB" id="6881322at2"/>
<keyword evidence="3" id="KW-0804">Transcription</keyword>
<dbReference type="InterPro" id="IPR036388">
    <property type="entry name" value="WH-like_DNA-bd_sf"/>
</dbReference>
<dbReference type="SUPFAM" id="SSF46785">
    <property type="entry name" value="Winged helix' DNA-binding domain"/>
    <property type="match status" value="1"/>
</dbReference>
<dbReference type="Proteomes" id="UP000321822">
    <property type="component" value="Unassembled WGS sequence"/>
</dbReference>
<evidence type="ECO:0000313" key="5">
    <source>
        <dbReference type="EMBL" id="TWX71666.1"/>
    </source>
</evidence>
<accession>A0A5C6QQX6</accession>
<dbReference type="InterPro" id="IPR000595">
    <property type="entry name" value="cNMP-bd_dom"/>
</dbReference>
<dbReference type="Pfam" id="PF00027">
    <property type="entry name" value="cNMP_binding"/>
    <property type="match status" value="1"/>
</dbReference>
<dbReference type="InterPro" id="IPR050397">
    <property type="entry name" value="Env_Response_Regulators"/>
</dbReference>
<dbReference type="SMART" id="SM00100">
    <property type="entry name" value="cNMP"/>
    <property type="match status" value="1"/>
</dbReference>
<sequence>MSPTLQSGLLLVINISAEHWFYQLSQSSQDKITALTLTKSYSLGQYIHHASDTAKHLYFINKGVVRISKVSEKGKELILKDLQENEWFGFIGCFGLGIRPNDAVALEDTQLSQISLSEFITLANTEPDLWPAVIKQMAHYVEHYYSTIEGIVFDTLFDRTKAMLCQLCSWQDSSTLVISHKDLASLLGVTKEAVGLQLNSLQSQGLILLGYKNIKVLQPLLEPL</sequence>
<reference evidence="5 6" key="1">
    <citation type="submission" date="2019-07" db="EMBL/GenBank/DDBJ databases">
        <title>Genomes of sea-ice associated Colwellia species.</title>
        <authorList>
            <person name="Bowman J.P."/>
        </authorList>
    </citation>
    <scope>NUCLEOTIDE SEQUENCE [LARGE SCALE GENOMIC DNA]</scope>
    <source>
        <strain evidence="5 6">ACAM 459</strain>
    </source>
</reference>
<feature type="domain" description="Cyclic nucleotide-binding" evidence="4">
    <location>
        <begin position="20"/>
        <end position="122"/>
    </location>
</feature>
<dbReference type="EMBL" id="VOLT01000001">
    <property type="protein sequence ID" value="TWX71666.1"/>
    <property type="molecule type" value="Genomic_DNA"/>
</dbReference>
<dbReference type="AlphaFoldDB" id="A0A5C6QQX6"/>
<evidence type="ECO:0000313" key="6">
    <source>
        <dbReference type="Proteomes" id="UP000321822"/>
    </source>
</evidence>
<dbReference type="GO" id="GO:0005829">
    <property type="term" value="C:cytosol"/>
    <property type="evidence" value="ECO:0007669"/>
    <property type="project" value="TreeGrafter"/>
</dbReference>
<keyword evidence="2" id="KW-0238">DNA-binding</keyword>
<dbReference type="PANTHER" id="PTHR24567">
    <property type="entry name" value="CRP FAMILY TRANSCRIPTIONAL REGULATORY PROTEIN"/>
    <property type="match status" value="1"/>
</dbReference>
<dbReference type="GO" id="GO:0003677">
    <property type="term" value="F:DNA binding"/>
    <property type="evidence" value="ECO:0007669"/>
    <property type="project" value="UniProtKB-KW"/>
</dbReference>
<dbReference type="Gene3D" id="1.10.10.10">
    <property type="entry name" value="Winged helix-like DNA-binding domain superfamily/Winged helix DNA-binding domain"/>
    <property type="match status" value="1"/>
</dbReference>
<keyword evidence="1" id="KW-0805">Transcription regulation</keyword>
<name>A0A5C6QQX6_9GAMM</name>
<dbReference type="InterPro" id="IPR018490">
    <property type="entry name" value="cNMP-bd_dom_sf"/>
</dbReference>
<keyword evidence="6" id="KW-1185">Reference proteome</keyword>
<dbReference type="InterPro" id="IPR012318">
    <property type="entry name" value="HTH_CRP"/>
</dbReference>
<proteinExistence type="predicted"/>
<dbReference type="CDD" id="cd00038">
    <property type="entry name" value="CAP_ED"/>
    <property type="match status" value="1"/>
</dbReference>
<evidence type="ECO:0000259" key="4">
    <source>
        <dbReference type="PROSITE" id="PS50042"/>
    </source>
</evidence>
<dbReference type="Pfam" id="PF13545">
    <property type="entry name" value="HTH_Crp_2"/>
    <property type="match status" value="1"/>
</dbReference>
<gene>
    <name evidence="5" type="ORF">ESZ36_00050</name>
</gene>
<protein>
    <submittedName>
        <fullName evidence="5">Crp/Fnr family transcriptional regulator</fullName>
    </submittedName>
</protein>
<organism evidence="5 6">
    <name type="scientific">Colwellia demingiae</name>
    <dbReference type="NCBI Taxonomy" id="89401"/>
    <lineage>
        <taxon>Bacteria</taxon>
        <taxon>Pseudomonadati</taxon>
        <taxon>Pseudomonadota</taxon>
        <taxon>Gammaproteobacteria</taxon>
        <taxon>Alteromonadales</taxon>
        <taxon>Colwelliaceae</taxon>
        <taxon>Colwellia</taxon>
    </lineage>
</organism>
<dbReference type="PANTHER" id="PTHR24567:SF26">
    <property type="entry name" value="REGULATORY PROTEIN YEIL"/>
    <property type="match status" value="1"/>
</dbReference>
<evidence type="ECO:0000256" key="2">
    <source>
        <dbReference type="ARBA" id="ARBA00023125"/>
    </source>
</evidence>
<dbReference type="GO" id="GO:0003700">
    <property type="term" value="F:DNA-binding transcription factor activity"/>
    <property type="evidence" value="ECO:0007669"/>
    <property type="project" value="TreeGrafter"/>
</dbReference>
<dbReference type="SUPFAM" id="SSF51206">
    <property type="entry name" value="cAMP-binding domain-like"/>
    <property type="match status" value="1"/>
</dbReference>
<evidence type="ECO:0000256" key="1">
    <source>
        <dbReference type="ARBA" id="ARBA00023015"/>
    </source>
</evidence>
<dbReference type="Gene3D" id="2.60.120.10">
    <property type="entry name" value="Jelly Rolls"/>
    <property type="match status" value="1"/>
</dbReference>
<dbReference type="PROSITE" id="PS50042">
    <property type="entry name" value="CNMP_BINDING_3"/>
    <property type="match status" value="1"/>
</dbReference>
<dbReference type="InterPro" id="IPR014710">
    <property type="entry name" value="RmlC-like_jellyroll"/>
</dbReference>
<dbReference type="InterPro" id="IPR036390">
    <property type="entry name" value="WH_DNA-bd_sf"/>
</dbReference>
<comment type="caution">
    <text evidence="5">The sequence shown here is derived from an EMBL/GenBank/DDBJ whole genome shotgun (WGS) entry which is preliminary data.</text>
</comment>
<evidence type="ECO:0000256" key="3">
    <source>
        <dbReference type="ARBA" id="ARBA00023163"/>
    </source>
</evidence>